<comment type="caution">
    <text evidence="3">The sequence shown here is derived from an EMBL/GenBank/DDBJ whole genome shotgun (WGS) entry which is preliminary data.</text>
</comment>
<sequence length="279" mass="31289">MDHWPILPISNLTASPISTSGIDAPQAFGARCFAAGVPKEVQAYRGKAITEADWPTPVIYRLYISENLTFPKVKEALNVEFKFNITEKENGNSLGKSKNGASERTLEKMKEKKSLRVKTFRKDSSTTHESIENGLSAYNGEMVHDTISKEIPASNNPGDTAITGSIGPRKSNQADDDSSRLSRLIESSRQLEVKKIITTTSFDNRDENIEERQDICEREIIHAWKRVEGASQTIRQQFSMQRTVSQSTKGHYREESCTKTTQQDIIQKCLNLIAISFSN</sequence>
<accession>A0A8H2VXK6</accession>
<feature type="region of interest" description="Disordered" evidence="1">
    <location>
        <begin position="90"/>
        <end position="134"/>
    </location>
</feature>
<feature type="domain" description="Clr5" evidence="2">
    <location>
        <begin position="57"/>
        <end position="88"/>
    </location>
</feature>
<gene>
    <name evidence="3" type="ORF">SCLTRI_LOCUS6042</name>
</gene>
<keyword evidence="4" id="KW-1185">Reference proteome</keyword>
<evidence type="ECO:0000259" key="2">
    <source>
        <dbReference type="Pfam" id="PF14420"/>
    </source>
</evidence>
<protein>
    <submittedName>
        <fullName evidence="3">D05bbbb2-c4b2-4147-bae4-b266db64c01c</fullName>
    </submittedName>
</protein>
<evidence type="ECO:0000313" key="3">
    <source>
        <dbReference type="EMBL" id="CAD6445970.1"/>
    </source>
</evidence>
<dbReference type="EMBL" id="CAJHIA010000017">
    <property type="protein sequence ID" value="CAD6445970.1"/>
    <property type="molecule type" value="Genomic_DNA"/>
</dbReference>
<name>A0A8H2VXK6_9HELO</name>
<evidence type="ECO:0000313" key="4">
    <source>
        <dbReference type="Proteomes" id="UP000624404"/>
    </source>
</evidence>
<feature type="region of interest" description="Disordered" evidence="1">
    <location>
        <begin position="149"/>
        <end position="180"/>
    </location>
</feature>
<dbReference type="InterPro" id="IPR025676">
    <property type="entry name" value="Clr5_dom"/>
</dbReference>
<feature type="compositionally biased region" description="Basic and acidic residues" evidence="1">
    <location>
        <begin position="104"/>
        <end position="131"/>
    </location>
</feature>
<dbReference type="AlphaFoldDB" id="A0A8H2VXK6"/>
<proteinExistence type="predicted"/>
<organism evidence="3 4">
    <name type="scientific">Sclerotinia trifoliorum</name>
    <dbReference type="NCBI Taxonomy" id="28548"/>
    <lineage>
        <taxon>Eukaryota</taxon>
        <taxon>Fungi</taxon>
        <taxon>Dikarya</taxon>
        <taxon>Ascomycota</taxon>
        <taxon>Pezizomycotina</taxon>
        <taxon>Leotiomycetes</taxon>
        <taxon>Helotiales</taxon>
        <taxon>Sclerotiniaceae</taxon>
        <taxon>Sclerotinia</taxon>
    </lineage>
</organism>
<evidence type="ECO:0000256" key="1">
    <source>
        <dbReference type="SAM" id="MobiDB-lite"/>
    </source>
</evidence>
<dbReference type="Pfam" id="PF14420">
    <property type="entry name" value="Clr5"/>
    <property type="match status" value="1"/>
</dbReference>
<dbReference type="OrthoDB" id="3521172at2759"/>
<dbReference type="Proteomes" id="UP000624404">
    <property type="component" value="Unassembled WGS sequence"/>
</dbReference>
<reference evidence="3" key="1">
    <citation type="submission" date="2020-10" db="EMBL/GenBank/DDBJ databases">
        <authorList>
            <person name="Kusch S."/>
        </authorList>
    </citation>
    <scope>NUCLEOTIDE SEQUENCE</scope>
    <source>
        <strain evidence="3">SwB9</strain>
    </source>
</reference>
<feature type="compositionally biased region" description="Polar residues" evidence="1">
    <location>
        <begin position="91"/>
        <end position="102"/>
    </location>
</feature>